<evidence type="ECO:0000313" key="3">
    <source>
        <dbReference type="EMBL" id="KAK1471126.1"/>
    </source>
</evidence>
<keyword evidence="2" id="KW-0472">Membrane</keyword>
<dbReference type="AlphaFoldDB" id="A0AAI9V5A4"/>
<organism evidence="3 4">
    <name type="scientific">Colletotrichum cuscutae</name>
    <dbReference type="NCBI Taxonomy" id="1209917"/>
    <lineage>
        <taxon>Eukaryota</taxon>
        <taxon>Fungi</taxon>
        <taxon>Dikarya</taxon>
        <taxon>Ascomycota</taxon>
        <taxon>Pezizomycotina</taxon>
        <taxon>Sordariomycetes</taxon>
        <taxon>Hypocreomycetidae</taxon>
        <taxon>Glomerellales</taxon>
        <taxon>Glomerellaceae</taxon>
        <taxon>Colletotrichum</taxon>
        <taxon>Colletotrichum acutatum species complex</taxon>
    </lineage>
</organism>
<feature type="region of interest" description="Disordered" evidence="1">
    <location>
        <begin position="1"/>
        <end position="31"/>
    </location>
</feature>
<keyword evidence="4" id="KW-1185">Reference proteome</keyword>
<protein>
    <submittedName>
        <fullName evidence="3">Uncharacterized protein</fullName>
    </submittedName>
</protein>
<dbReference type="EMBL" id="MPDP01000212">
    <property type="protein sequence ID" value="KAK1471126.1"/>
    <property type="molecule type" value="Genomic_DNA"/>
</dbReference>
<feature type="compositionally biased region" description="Low complexity" evidence="1">
    <location>
        <begin position="20"/>
        <end position="31"/>
    </location>
</feature>
<name>A0AAI9V5A4_9PEZI</name>
<accession>A0AAI9V5A4</accession>
<comment type="caution">
    <text evidence="3">The sequence shown here is derived from an EMBL/GenBank/DDBJ whole genome shotgun (WGS) entry which is preliminary data.</text>
</comment>
<proteinExistence type="predicted"/>
<sequence length="179" mass="19417">MAAAAANDTNVPAAGTEPRTPTSTPASGSASPGVAPAHQCRQCRASFCQPLGCGHVYCDENRLADDGNLQCAGPHHQCPECNRRPVVSPKPSIEVSAILLPFAFCIDNLLTFGFFSLWKKPPKTTYPSEDGLFDPIFQKRIDSRIRTIYYVSLCSFWASILVGILCIIAIILETSKRSD</sequence>
<feature type="transmembrane region" description="Helical" evidence="2">
    <location>
        <begin position="148"/>
        <end position="172"/>
    </location>
</feature>
<reference evidence="3" key="1">
    <citation type="submission" date="2016-11" db="EMBL/GenBank/DDBJ databases">
        <title>The genome sequence of Colletotrichum cuscutae.</title>
        <authorList>
            <person name="Baroncelli R."/>
        </authorList>
    </citation>
    <scope>NUCLEOTIDE SEQUENCE</scope>
    <source>
        <strain evidence="3">IMI 304802</strain>
    </source>
</reference>
<evidence type="ECO:0000256" key="2">
    <source>
        <dbReference type="SAM" id="Phobius"/>
    </source>
</evidence>
<gene>
    <name evidence="3" type="ORF">CCUS01_06240</name>
</gene>
<keyword evidence="2" id="KW-1133">Transmembrane helix</keyword>
<evidence type="ECO:0000313" key="4">
    <source>
        <dbReference type="Proteomes" id="UP001239213"/>
    </source>
</evidence>
<dbReference type="Proteomes" id="UP001239213">
    <property type="component" value="Unassembled WGS sequence"/>
</dbReference>
<keyword evidence="2" id="KW-0812">Transmembrane</keyword>
<evidence type="ECO:0000256" key="1">
    <source>
        <dbReference type="SAM" id="MobiDB-lite"/>
    </source>
</evidence>